<organism evidence="1 2">
    <name type="scientific">Trichoderma lentiforme</name>
    <dbReference type="NCBI Taxonomy" id="1567552"/>
    <lineage>
        <taxon>Eukaryota</taxon>
        <taxon>Fungi</taxon>
        <taxon>Dikarya</taxon>
        <taxon>Ascomycota</taxon>
        <taxon>Pezizomycotina</taxon>
        <taxon>Sordariomycetes</taxon>
        <taxon>Hypocreomycetidae</taxon>
        <taxon>Hypocreales</taxon>
        <taxon>Hypocreaceae</taxon>
        <taxon>Trichoderma</taxon>
    </lineage>
</organism>
<protein>
    <submittedName>
        <fullName evidence="1">Uncharacterized protein</fullName>
    </submittedName>
</protein>
<proteinExistence type="predicted"/>
<reference evidence="1 2" key="1">
    <citation type="submission" date="2018-06" db="EMBL/GenBank/DDBJ databases">
        <title>Genome analysis of cellulolytic fungus Trichoderma lentiforme CFAM-422.</title>
        <authorList>
            <person name="Steindorff A.S."/>
            <person name="Formighieri E.F."/>
            <person name="Midorikawa G.E.O."/>
            <person name="Tamietti M.S."/>
            <person name="Ramos E.Z."/>
            <person name="Silva A.S."/>
            <person name="Bon E.P.S."/>
            <person name="Mendes T.D."/>
            <person name="Damaso M.C.T."/>
            <person name="Favaro L.C.L."/>
        </authorList>
    </citation>
    <scope>NUCLEOTIDE SEQUENCE [LARGE SCALE GENOMIC DNA]</scope>
    <source>
        <strain evidence="1 2">CFAM-422</strain>
    </source>
</reference>
<evidence type="ECO:0000313" key="1">
    <source>
        <dbReference type="EMBL" id="KAF3070012.1"/>
    </source>
</evidence>
<accession>A0A9P4XE55</accession>
<keyword evidence="2" id="KW-1185">Reference proteome</keyword>
<dbReference type="Proteomes" id="UP000801864">
    <property type="component" value="Unassembled WGS sequence"/>
</dbReference>
<dbReference type="AlphaFoldDB" id="A0A9P4XE55"/>
<dbReference type="EMBL" id="QLNT01000011">
    <property type="protein sequence ID" value="KAF3070012.1"/>
    <property type="molecule type" value="Genomic_DNA"/>
</dbReference>
<gene>
    <name evidence="1" type="ORF">CFAM422_006586</name>
</gene>
<name>A0A9P4XE55_9HYPO</name>
<evidence type="ECO:0000313" key="2">
    <source>
        <dbReference type="Proteomes" id="UP000801864"/>
    </source>
</evidence>
<comment type="caution">
    <text evidence="1">The sequence shown here is derived from an EMBL/GenBank/DDBJ whole genome shotgun (WGS) entry which is preliminary data.</text>
</comment>
<sequence length="114" mass="12557">MSATTSTTEQSTLAGISLAASLPSNIIPDNSLARTGVPLRPLVNGDDNFHRSSSNPSWWRVNHRRTPDFRAARYHSTWRELTGSLREDALVIMMFSGCEILVVSQTANSQVIDV</sequence>